<dbReference type="SUPFAM" id="SSF55729">
    <property type="entry name" value="Acyl-CoA N-acyltransferases (Nat)"/>
    <property type="match status" value="1"/>
</dbReference>
<dbReference type="Pfam" id="PF13302">
    <property type="entry name" value="Acetyltransf_3"/>
    <property type="match status" value="1"/>
</dbReference>
<proteinExistence type="inferred from homology"/>
<evidence type="ECO:0000256" key="2">
    <source>
        <dbReference type="ARBA" id="ARBA00023315"/>
    </source>
</evidence>
<evidence type="ECO:0000313" key="6">
    <source>
        <dbReference type="Proteomes" id="UP000007845"/>
    </source>
</evidence>
<dbReference type="SMR" id="F0JKJ0"/>
<keyword evidence="2" id="KW-0012">Acyltransferase</keyword>
<dbReference type="RefSeq" id="WP_014323863.1">
    <property type="nucleotide sequence ID" value="NC_016803.1"/>
</dbReference>
<organism evidence="5 6">
    <name type="scientific">Pseudodesulfovibrio mercurii</name>
    <dbReference type="NCBI Taxonomy" id="641491"/>
    <lineage>
        <taxon>Bacteria</taxon>
        <taxon>Pseudomonadati</taxon>
        <taxon>Thermodesulfobacteriota</taxon>
        <taxon>Desulfovibrionia</taxon>
        <taxon>Desulfovibrionales</taxon>
        <taxon>Desulfovibrionaceae</taxon>
    </lineage>
</organism>
<dbReference type="InterPro" id="IPR000182">
    <property type="entry name" value="GNAT_dom"/>
</dbReference>
<dbReference type="eggNOG" id="COG1670">
    <property type="taxonomic scope" value="Bacteria"/>
</dbReference>
<dbReference type="OrthoDB" id="9801656at2"/>
<dbReference type="KEGG" id="ddn:DND132_3236"/>
<dbReference type="GO" id="GO:0016747">
    <property type="term" value="F:acyltransferase activity, transferring groups other than amino-acyl groups"/>
    <property type="evidence" value="ECO:0007669"/>
    <property type="project" value="InterPro"/>
</dbReference>
<comment type="similarity">
    <text evidence="3">Belongs to the acetyltransferase family. RimJ subfamily.</text>
</comment>
<dbReference type="HOGENOM" id="CLU_013985_3_4_7"/>
<name>F0JKJ0_9BACT</name>
<evidence type="ECO:0000259" key="4">
    <source>
        <dbReference type="PROSITE" id="PS51186"/>
    </source>
</evidence>
<dbReference type="AlphaFoldDB" id="F0JKJ0"/>
<evidence type="ECO:0000256" key="3">
    <source>
        <dbReference type="ARBA" id="ARBA00038502"/>
    </source>
</evidence>
<reference evidence="5 6" key="1">
    <citation type="journal article" date="2011" name="J. Bacteriol.">
        <title>Genome sequence of the mercury-methylating strain Desulfovibrio desulfuricans ND132.</title>
        <authorList>
            <person name="Brown S.D."/>
            <person name="Gilmour C.C."/>
            <person name="Kucken A.M."/>
            <person name="Wall J.D."/>
            <person name="Elias D.A."/>
            <person name="Brandt C.C."/>
            <person name="Podar M."/>
            <person name="Chertkov O."/>
            <person name="Held B."/>
            <person name="Bruce D.C."/>
            <person name="Detter J.C."/>
            <person name="Tapia R."/>
            <person name="Han C.S."/>
            <person name="Goodwin L.A."/>
            <person name="Cheng J.F."/>
            <person name="Pitluck S."/>
            <person name="Woyke T."/>
            <person name="Mikhailova N."/>
            <person name="Ivanova N.N."/>
            <person name="Han J."/>
            <person name="Lucas S."/>
            <person name="Lapidus A.L."/>
            <person name="Land M.L."/>
            <person name="Hauser L.J."/>
            <person name="Palumbo A.V."/>
        </authorList>
    </citation>
    <scope>NUCLEOTIDE SEQUENCE [LARGE SCALE GENOMIC DNA]</scope>
    <source>
        <strain evidence="5 6">ND132</strain>
    </source>
</reference>
<dbReference type="InterPro" id="IPR051531">
    <property type="entry name" value="N-acetyltransferase"/>
</dbReference>
<dbReference type="InterPro" id="IPR016181">
    <property type="entry name" value="Acyl_CoA_acyltransferase"/>
</dbReference>
<dbReference type="Gene3D" id="3.40.630.30">
    <property type="match status" value="1"/>
</dbReference>
<dbReference type="PANTHER" id="PTHR43792">
    <property type="entry name" value="GNAT FAMILY, PUTATIVE (AFU_ORTHOLOGUE AFUA_3G00765)-RELATED-RELATED"/>
    <property type="match status" value="1"/>
</dbReference>
<gene>
    <name evidence="5" type="ORF">DND132_3236</name>
</gene>
<dbReference type="Proteomes" id="UP000007845">
    <property type="component" value="Chromosome"/>
</dbReference>
<evidence type="ECO:0000256" key="1">
    <source>
        <dbReference type="ARBA" id="ARBA00022679"/>
    </source>
</evidence>
<dbReference type="PROSITE" id="PS51186">
    <property type="entry name" value="GNAT"/>
    <property type="match status" value="1"/>
</dbReference>
<feature type="domain" description="N-acetyltransferase" evidence="4">
    <location>
        <begin position="3"/>
        <end position="178"/>
    </location>
</feature>
<accession>F0JKJ0</accession>
<keyword evidence="1 5" id="KW-0808">Transferase</keyword>
<protein>
    <submittedName>
        <fullName evidence="5">GCN5-related N-acetyltransferase</fullName>
    </submittedName>
</protein>
<sequence>MTDFLRTVLRTDRCLLRPWRAEDTPLIPPVASTRDISWNTSFRFPHPFDETAAKRLVRWSRDGAGEDKWQFAVFLDGELAGSCGTVRGEGVEAHTATTGYWLDPSLWGRGLATEVVTELVRYMRDQTAIEQLTATCFGWNPASRRVLEKTGFRLEGVRRGVVRKWGRTTDLWIYGQWL</sequence>
<dbReference type="PANTHER" id="PTHR43792:SF8">
    <property type="entry name" value="[RIBOSOMAL PROTEIN US5]-ALANINE N-ACETYLTRANSFERASE"/>
    <property type="match status" value="1"/>
</dbReference>
<evidence type="ECO:0000313" key="5">
    <source>
        <dbReference type="EMBL" id="EGB16439.1"/>
    </source>
</evidence>
<dbReference type="EMBL" id="CP003220">
    <property type="protein sequence ID" value="EGB16439.1"/>
    <property type="molecule type" value="Genomic_DNA"/>
</dbReference>
<dbReference type="STRING" id="641491.DND132_3236"/>
<keyword evidence="6" id="KW-1185">Reference proteome</keyword>